<name>A0A4V5PHS4_9BURK</name>
<dbReference type="AlphaFoldDB" id="A0A4V5PHS4"/>
<gene>
    <name evidence="2" type="ORF">FAZ69_28080</name>
</gene>
<organism evidence="2 3">
    <name type="scientific">Trinickia terrae</name>
    <dbReference type="NCBI Taxonomy" id="2571161"/>
    <lineage>
        <taxon>Bacteria</taxon>
        <taxon>Pseudomonadati</taxon>
        <taxon>Pseudomonadota</taxon>
        <taxon>Betaproteobacteria</taxon>
        <taxon>Burkholderiales</taxon>
        <taxon>Burkholderiaceae</taxon>
        <taxon>Trinickia</taxon>
    </lineage>
</organism>
<reference evidence="2 3" key="1">
    <citation type="submission" date="2019-04" db="EMBL/GenBank/DDBJ databases">
        <title>Trinickia sp. 7GSK02, isolated from subtropical forest soil.</title>
        <authorList>
            <person name="Gao Z.-H."/>
            <person name="Qiu L.-H."/>
        </authorList>
    </citation>
    <scope>NUCLEOTIDE SEQUENCE [LARGE SCALE GENOMIC DNA]</scope>
    <source>
        <strain evidence="2 3">7GSK02</strain>
    </source>
</reference>
<feature type="domain" description="Phasin" evidence="1">
    <location>
        <begin position="7"/>
        <end position="106"/>
    </location>
</feature>
<sequence length="189" mass="20304">MSFWNPEQTAAMQRTSLETSFALAGKAVENWQKVVELNFETLKSAAGDAQEAVLHAVSGKHPREWSVPHGNPAEHAVARTQAYYSRLFSIATAAQAEFATLANEQYTEHQHRLHHLVDAAGRNAPAAAEPAITALKSAINAAGAWYESTRKAAQQAIEVAENNVEAVSSAVSKTTKRAAEQAERAAAAK</sequence>
<dbReference type="OrthoDB" id="9008084at2"/>
<dbReference type="Pfam" id="PF09361">
    <property type="entry name" value="Phasin_2"/>
    <property type="match status" value="1"/>
</dbReference>
<evidence type="ECO:0000313" key="2">
    <source>
        <dbReference type="EMBL" id="TKC81480.1"/>
    </source>
</evidence>
<accession>A0A4V5PHS4</accession>
<dbReference type="InterPro" id="IPR018968">
    <property type="entry name" value="Phasin"/>
</dbReference>
<evidence type="ECO:0000259" key="1">
    <source>
        <dbReference type="Pfam" id="PF09361"/>
    </source>
</evidence>
<proteinExistence type="predicted"/>
<comment type="caution">
    <text evidence="2">The sequence shown here is derived from an EMBL/GenBank/DDBJ whole genome shotgun (WGS) entry which is preliminary data.</text>
</comment>
<dbReference type="Proteomes" id="UP000305539">
    <property type="component" value="Unassembled WGS sequence"/>
</dbReference>
<dbReference type="NCBIfam" id="TIGR01841">
    <property type="entry name" value="phasin"/>
    <property type="match status" value="1"/>
</dbReference>
<dbReference type="InterPro" id="IPR010127">
    <property type="entry name" value="Phasin_subfam-1"/>
</dbReference>
<protein>
    <submittedName>
        <fullName evidence="2">Phasin family protein</fullName>
    </submittedName>
</protein>
<keyword evidence="3" id="KW-1185">Reference proteome</keyword>
<evidence type="ECO:0000313" key="3">
    <source>
        <dbReference type="Proteomes" id="UP000305539"/>
    </source>
</evidence>
<dbReference type="RefSeq" id="WP_136898353.1">
    <property type="nucleotide sequence ID" value="NZ_SWJE01000018.1"/>
</dbReference>
<dbReference type="EMBL" id="SWJE01000018">
    <property type="protein sequence ID" value="TKC81480.1"/>
    <property type="molecule type" value="Genomic_DNA"/>
</dbReference>